<dbReference type="EMBL" id="CM039171">
    <property type="protein sequence ID" value="KAH9790277.1"/>
    <property type="molecule type" value="Genomic_DNA"/>
</dbReference>
<keyword evidence="2" id="KW-1185">Reference proteome</keyword>
<evidence type="ECO:0000313" key="2">
    <source>
        <dbReference type="Proteomes" id="UP000829398"/>
    </source>
</evidence>
<accession>A0ACB8MWL2</accession>
<proteinExistence type="predicted"/>
<evidence type="ECO:0000313" key="1">
    <source>
        <dbReference type="EMBL" id="KAH9790277.1"/>
    </source>
</evidence>
<gene>
    <name evidence="1" type="ORF">KPL71_003349</name>
</gene>
<dbReference type="Proteomes" id="UP000829398">
    <property type="component" value="Chromosome 2"/>
</dbReference>
<reference evidence="2" key="1">
    <citation type="journal article" date="2023" name="Hortic. Res.">
        <title>A chromosome-level phased genome enabling allele-level studies in sweet orange: a case study on citrus Huanglongbing tolerance.</title>
        <authorList>
            <person name="Wu B."/>
            <person name="Yu Q."/>
            <person name="Deng Z."/>
            <person name="Duan Y."/>
            <person name="Luo F."/>
            <person name="Gmitter F. Jr."/>
        </authorList>
    </citation>
    <scope>NUCLEOTIDE SEQUENCE [LARGE SCALE GENOMIC DNA]</scope>
    <source>
        <strain evidence="2">cv. Valencia</strain>
    </source>
</reference>
<name>A0ACB8MWL2_CITSI</name>
<organism evidence="1 2">
    <name type="scientific">Citrus sinensis</name>
    <name type="common">Sweet orange</name>
    <name type="synonym">Citrus aurantium var. sinensis</name>
    <dbReference type="NCBI Taxonomy" id="2711"/>
    <lineage>
        <taxon>Eukaryota</taxon>
        <taxon>Viridiplantae</taxon>
        <taxon>Streptophyta</taxon>
        <taxon>Embryophyta</taxon>
        <taxon>Tracheophyta</taxon>
        <taxon>Spermatophyta</taxon>
        <taxon>Magnoliopsida</taxon>
        <taxon>eudicotyledons</taxon>
        <taxon>Gunneridae</taxon>
        <taxon>Pentapetalae</taxon>
        <taxon>rosids</taxon>
        <taxon>malvids</taxon>
        <taxon>Sapindales</taxon>
        <taxon>Rutaceae</taxon>
        <taxon>Aurantioideae</taxon>
        <taxon>Citrus</taxon>
    </lineage>
</organism>
<sequence>MMGMYNVLGYYEEIVNLFYLLIDEGVYKACSELKDHRVGKDVYDYMISIKFEGNACVKRPVLDMFIKCGRMEMAKTWNSIVTGKIKQKHLVSWNAMLAGYALGGFREEPNTISLSGVLAACAQVKGFKLGKEIHGYVLRHHIQLSTACGFVKCSCSAFDQLSTRDVVVWNSIISAFVQRLGTGSFVWNSLIDMYGRCGAIQKSRKIFDLMPHKNLASWNVMISVFYGMYLFGMDAVNLFQCLRAMGLKPNHLRKMKRSPACGHSEKLALAFGLISTSPGSPLRVIKNLRMCGDCHSATKYVSKAEKREREIIMIDHYRFHHFVDGVCSRGDHW</sequence>
<protein>
    <submittedName>
        <fullName evidence="1">DYW deaminase domain-containing protein</fullName>
    </submittedName>
</protein>
<comment type="caution">
    <text evidence="1">The sequence shown here is derived from an EMBL/GenBank/DDBJ whole genome shotgun (WGS) entry which is preliminary data.</text>
</comment>